<keyword evidence="4 9" id="KW-0812">Transmembrane</keyword>
<dbReference type="EMBL" id="CP041690">
    <property type="protein sequence ID" value="QEE22028.1"/>
    <property type="molecule type" value="Genomic_DNA"/>
</dbReference>
<dbReference type="OrthoDB" id="7170686at2"/>
<dbReference type="Proteomes" id="UP000321062">
    <property type="component" value="Chromosome"/>
</dbReference>
<dbReference type="InterPro" id="IPR036737">
    <property type="entry name" value="OmpA-like_sf"/>
</dbReference>
<keyword evidence="12" id="KW-1185">Reference proteome</keyword>
<dbReference type="Gene3D" id="3.30.1330.60">
    <property type="entry name" value="OmpA-like domain"/>
    <property type="match status" value="1"/>
</dbReference>
<proteinExistence type="inferred from homology"/>
<evidence type="ECO:0000256" key="9">
    <source>
        <dbReference type="SAM" id="Phobius"/>
    </source>
</evidence>
<keyword evidence="5 9" id="KW-1133">Transmembrane helix</keyword>
<dbReference type="PANTHER" id="PTHR30329">
    <property type="entry name" value="STATOR ELEMENT OF FLAGELLAR MOTOR COMPLEX"/>
    <property type="match status" value="1"/>
</dbReference>
<name>A0A5B9DU90_9HYPH</name>
<sequence length="286" mass="31648">MMKRKKGAAAGAHGGSWVISFADLMSLLMAFFVMLLSFSVQDQEKLQQAAGSVKDAFGITLVQDKAGMIERTGNPQRPYPKHMAEQSTEAQSEFATEDREDRQAQGQEANTFTNERTEEDRLEQFSLAAASLKQAWQDQPDITAISQNLLVENTEEGLNIVISDQDGRAMFPDGSKYPYELTRKAIAAMAPLLNKMPNQIRITGHTAAGATFPNPRYGKWDLSFDRANVARQILEEFGLSDAHIYSVVGRGDSEPLFPNDPYLSANQRIEILVVSEKPPVPVGLRP</sequence>
<evidence type="ECO:0000256" key="8">
    <source>
        <dbReference type="SAM" id="MobiDB-lite"/>
    </source>
</evidence>
<feature type="domain" description="OmpA-like" evidence="10">
    <location>
        <begin position="158"/>
        <end position="277"/>
    </location>
</feature>
<evidence type="ECO:0000256" key="2">
    <source>
        <dbReference type="ARBA" id="ARBA00008914"/>
    </source>
</evidence>
<comment type="similarity">
    <text evidence="2">Belongs to the MotB family.</text>
</comment>
<dbReference type="GO" id="GO:0005886">
    <property type="term" value="C:plasma membrane"/>
    <property type="evidence" value="ECO:0007669"/>
    <property type="project" value="UniProtKB-SubCell"/>
</dbReference>
<dbReference type="KEGG" id="yti:FNA67_18425"/>
<dbReference type="SUPFAM" id="SSF103088">
    <property type="entry name" value="OmpA-like"/>
    <property type="match status" value="1"/>
</dbReference>
<dbReference type="PANTHER" id="PTHR30329:SF21">
    <property type="entry name" value="LIPOPROTEIN YIAD-RELATED"/>
    <property type="match status" value="1"/>
</dbReference>
<evidence type="ECO:0000256" key="1">
    <source>
        <dbReference type="ARBA" id="ARBA00004162"/>
    </source>
</evidence>
<evidence type="ECO:0000256" key="7">
    <source>
        <dbReference type="PROSITE-ProRule" id="PRU00473"/>
    </source>
</evidence>
<dbReference type="CDD" id="cd07185">
    <property type="entry name" value="OmpA_C-like"/>
    <property type="match status" value="1"/>
</dbReference>
<organism evidence="11 12">
    <name type="scientific">Paradevosia tibetensis</name>
    <dbReference type="NCBI Taxonomy" id="1447062"/>
    <lineage>
        <taxon>Bacteria</taxon>
        <taxon>Pseudomonadati</taxon>
        <taxon>Pseudomonadota</taxon>
        <taxon>Alphaproteobacteria</taxon>
        <taxon>Hyphomicrobiales</taxon>
        <taxon>Devosiaceae</taxon>
        <taxon>Paradevosia</taxon>
    </lineage>
</organism>
<dbReference type="InterPro" id="IPR025713">
    <property type="entry name" value="MotB-like_N_dom"/>
</dbReference>
<feature type="compositionally biased region" description="Polar residues" evidence="8">
    <location>
        <begin position="85"/>
        <end position="94"/>
    </location>
</feature>
<dbReference type="InterPro" id="IPR050330">
    <property type="entry name" value="Bact_OuterMem_StrucFunc"/>
</dbReference>
<dbReference type="PROSITE" id="PS51123">
    <property type="entry name" value="OMPA_2"/>
    <property type="match status" value="1"/>
</dbReference>
<comment type="subcellular location">
    <subcellularLocation>
        <location evidence="1">Cell membrane</location>
        <topology evidence="1">Single-pass membrane protein</topology>
    </subcellularLocation>
</comment>
<feature type="region of interest" description="Disordered" evidence="8">
    <location>
        <begin position="71"/>
        <end position="119"/>
    </location>
</feature>
<accession>A0A5B9DU90</accession>
<dbReference type="InterPro" id="IPR006665">
    <property type="entry name" value="OmpA-like"/>
</dbReference>
<dbReference type="Pfam" id="PF00691">
    <property type="entry name" value="OmpA"/>
    <property type="match status" value="1"/>
</dbReference>
<feature type="transmembrane region" description="Helical" evidence="9">
    <location>
        <begin position="21"/>
        <end position="40"/>
    </location>
</feature>
<protein>
    <submittedName>
        <fullName evidence="11">OmpA family protein</fullName>
    </submittedName>
</protein>
<dbReference type="Pfam" id="PF13677">
    <property type="entry name" value="MotB_plug"/>
    <property type="match status" value="1"/>
</dbReference>
<evidence type="ECO:0000256" key="3">
    <source>
        <dbReference type="ARBA" id="ARBA00022475"/>
    </source>
</evidence>
<keyword evidence="6 7" id="KW-0472">Membrane</keyword>
<evidence type="ECO:0000313" key="11">
    <source>
        <dbReference type="EMBL" id="QEE22028.1"/>
    </source>
</evidence>
<evidence type="ECO:0000313" key="12">
    <source>
        <dbReference type="Proteomes" id="UP000321062"/>
    </source>
</evidence>
<evidence type="ECO:0000256" key="6">
    <source>
        <dbReference type="ARBA" id="ARBA00023136"/>
    </source>
</evidence>
<evidence type="ECO:0000256" key="4">
    <source>
        <dbReference type="ARBA" id="ARBA00022692"/>
    </source>
</evidence>
<evidence type="ECO:0000256" key="5">
    <source>
        <dbReference type="ARBA" id="ARBA00022989"/>
    </source>
</evidence>
<evidence type="ECO:0000259" key="10">
    <source>
        <dbReference type="PROSITE" id="PS51123"/>
    </source>
</evidence>
<gene>
    <name evidence="11" type="ORF">FNA67_18425</name>
</gene>
<reference evidence="11 12" key="1">
    <citation type="journal article" date="2015" name="Int. J. Syst. Evol. Microbiol.">
        <title>Youhaiella tibetensis gen. nov., sp. nov., isolated from subsurface sediment.</title>
        <authorList>
            <person name="Wang Y.X."/>
            <person name="Huang F.Q."/>
            <person name="Nogi Y."/>
            <person name="Pang S.J."/>
            <person name="Wang P.K."/>
            <person name="Lv J."/>
        </authorList>
    </citation>
    <scope>NUCLEOTIDE SEQUENCE [LARGE SCALE GENOMIC DNA]</scope>
    <source>
        <strain evidence="12">fig4</strain>
    </source>
</reference>
<feature type="compositionally biased region" description="Polar residues" evidence="8">
    <location>
        <begin position="104"/>
        <end position="114"/>
    </location>
</feature>
<dbReference type="AlphaFoldDB" id="A0A5B9DU90"/>
<keyword evidence="3" id="KW-1003">Cell membrane</keyword>